<accession>A0A3Q9KUF1</accession>
<dbReference type="Pfam" id="PF19730">
    <property type="entry name" value="DUF6221"/>
    <property type="match status" value="1"/>
</dbReference>
<dbReference type="KEGG" id="sgd:ELQ87_19780"/>
<organism evidence="1 3">
    <name type="scientific">Streptomyces griseoviridis</name>
    <dbReference type="NCBI Taxonomy" id="45398"/>
    <lineage>
        <taxon>Bacteria</taxon>
        <taxon>Bacillati</taxon>
        <taxon>Actinomycetota</taxon>
        <taxon>Actinomycetes</taxon>
        <taxon>Kitasatosporales</taxon>
        <taxon>Streptomycetaceae</taxon>
        <taxon>Streptomyces</taxon>
    </lineage>
</organism>
<evidence type="ECO:0000313" key="1">
    <source>
        <dbReference type="EMBL" id="AZS86261.1"/>
    </source>
</evidence>
<dbReference type="EMBL" id="CP034687">
    <property type="protein sequence ID" value="AZS86261.1"/>
    <property type="molecule type" value="Genomic_DNA"/>
</dbReference>
<dbReference type="Proteomes" id="UP000501753">
    <property type="component" value="Chromosome"/>
</dbReference>
<evidence type="ECO:0000313" key="3">
    <source>
        <dbReference type="Proteomes" id="UP000271291"/>
    </source>
</evidence>
<evidence type="ECO:0000313" key="4">
    <source>
        <dbReference type="Proteomes" id="UP000501753"/>
    </source>
</evidence>
<dbReference type="EMBL" id="CP029078">
    <property type="protein sequence ID" value="QCN86876.1"/>
    <property type="molecule type" value="Genomic_DNA"/>
</dbReference>
<keyword evidence="4" id="KW-1185">Reference proteome</keyword>
<proteinExistence type="predicted"/>
<gene>
    <name evidence="2" type="ORF">DDJ31_19505</name>
    <name evidence="1" type="ORF">ELQ87_19780</name>
</gene>
<dbReference type="OrthoDB" id="4290974at2"/>
<sequence length="174" mass="19683">MNDDLVDFLRARLDEDDAFAEMAVATHGGGEWLMRGRLGQEGPIEEKSTGWIVVPDTGVPDHLEALHIARHNPARVRREVRAKLGILDKYRPDATDPHPGHPCTNSVHFDPYGDEYDPDVICERHARAIDERPDGAFGNDAVLRLLALPYADHPDYRPEWAPDVRPRSWDVPHM</sequence>
<evidence type="ECO:0000313" key="2">
    <source>
        <dbReference type="EMBL" id="QCN86876.1"/>
    </source>
</evidence>
<reference evidence="2 4" key="1">
    <citation type="submission" date="2018-04" db="EMBL/GenBank/DDBJ databases">
        <title>Complete genome sequences of Streptomyces griseoviridis K61 and characterization of antagonistic properties of biological control agents.</title>
        <authorList>
            <person name="Mariita R.M."/>
            <person name="Sello J.K."/>
        </authorList>
    </citation>
    <scope>NUCLEOTIDE SEQUENCE [LARGE SCALE GENOMIC DNA]</scope>
    <source>
        <strain evidence="2 4">K61</strain>
    </source>
</reference>
<dbReference type="Proteomes" id="UP000271291">
    <property type="component" value="Chromosome"/>
</dbReference>
<dbReference type="InterPro" id="IPR046193">
    <property type="entry name" value="DUF6221"/>
</dbReference>
<protein>
    <submittedName>
        <fullName evidence="1">Uncharacterized protein</fullName>
    </submittedName>
</protein>
<dbReference type="RefSeq" id="WP_127179083.1">
    <property type="nucleotide sequence ID" value="NZ_CP029078.1"/>
</dbReference>
<reference evidence="1 3" key="2">
    <citation type="submission" date="2018-12" db="EMBL/GenBank/DDBJ databases">
        <title>Streptomyces griseoviridis F1-27 complete genome.</title>
        <authorList>
            <person name="Mariita R.M."/>
            <person name="Sello J.K."/>
        </authorList>
    </citation>
    <scope>NUCLEOTIDE SEQUENCE [LARGE SCALE GENOMIC DNA]</scope>
    <source>
        <strain evidence="1 3">F1-27</strain>
    </source>
</reference>
<dbReference type="AlphaFoldDB" id="A0A3Q9KUF1"/>
<name>A0A3Q9KUF1_STRGD</name>